<sequence>MATRWIMHVDMDAFYASIEQRDNPALKGLPVIVGGLMDRGVVATASYEARRYGIHSAMSMKVARRRCPNGVFLPVRMAAYRRVSHQIRLILSHYSPYIEPLALDEAFLDVSGMERHYPNIVDIGKAVKDEIFRTTGLVASAGIAPNKFLAKLASDLRKPDGLVWIPYGTEQAVLAPLPISRLWGVGKVTEEALKKGGYHTIGDISASSPEALKPLLGNQAERIYRLSLGQDKRPLEVRRRPQSVGNEHTYSRDLTLPSEVDEQFRLLANEVAWRLRQSRLMGRTITIKIRYASFKTVTRSLTLGDMGTASEEQLYFSAKRLYNKDKGHEPIRLLGLTVSQLQPYQVQGDLFSEDEETKEKVIEAIDKLQQRFGRTAIMKGFLWEMSHEKDT</sequence>
<dbReference type="Pfam" id="PF00817">
    <property type="entry name" value="IMS"/>
    <property type="match status" value="1"/>
</dbReference>
<comment type="caution">
    <text evidence="5">The sequence shown here is derived from an EMBL/GenBank/DDBJ whole genome shotgun (WGS) entry which is preliminary data.</text>
</comment>
<keyword evidence="3" id="KW-0227">DNA damage</keyword>
<accession>A0ABT1SQD9</accession>
<protein>
    <recommendedName>
        <fullName evidence="3">DNA polymerase IV</fullName>
        <shortName evidence="3">Pol IV</shortName>
        <ecNumber evidence="3">2.7.7.7</ecNumber>
    </recommendedName>
</protein>
<dbReference type="InterPro" id="IPR043502">
    <property type="entry name" value="DNA/RNA_pol_sf"/>
</dbReference>
<dbReference type="PANTHER" id="PTHR11076">
    <property type="entry name" value="DNA REPAIR POLYMERASE UMUC / TRANSFERASE FAMILY MEMBER"/>
    <property type="match status" value="1"/>
</dbReference>
<dbReference type="Pfam" id="PF11798">
    <property type="entry name" value="IMS_HHH"/>
    <property type="match status" value="1"/>
</dbReference>
<keyword evidence="3" id="KW-0963">Cytoplasm</keyword>
<comment type="subunit">
    <text evidence="3">Monomer.</text>
</comment>
<dbReference type="SUPFAM" id="SSF100879">
    <property type="entry name" value="Lesion bypass DNA polymerase (Y-family), little finger domain"/>
    <property type="match status" value="1"/>
</dbReference>
<keyword evidence="3" id="KW-0235">DNA replication</keyword>
<dbReference type="InterPro" id="IPR043128">
    <property type="entry name" value="Rev_trsase/Diguanyl_cyclase"/>
</dbReference>
<feature type="site" description="Substrate discrimination" evidence="3">
    <location>
        <position position="15"/>
    </location>
</feature>
<comment type="catalytic activity">
    <reaction evidence="3">
        <text>DNA(n) + a 2'-deoxyribonucleoside 5'-triphosphate = DNA(n+1) + diphosphate</text>
        <dbReference type="Rhea" id="RHEA:22508"/>
        <dbReference type="Rhea" id="RHEA-COMP:17339"/>
        <dbReference type="Rhea" id="RHEA-COMP:17340"/>
        <dbReference type="ChEBI" id="CHEBI:33019"/>
        <dbReference type="ChEBI" id="CHEBI:61560"/>
        <dbReference type="ChEBI" id="CHEBI:173112"/>
        <dbReference type="EC" id="2.7.7.7"/>
    </reaction>
</comment>
<comment type="subcellular location">
    <subcellularLocation>
        <location evidence="3">Cytoplasm</location>
    </subcellularLocation>
</comment>
<dbReference type="HAMAP" id="MF_01113">
    <property type="entry name" value="DNApol_IV"/>
    <property type="match status" value="1"/>
</dbReference>
<reference evidence="5 6" key="1">
    <citation type="submission" date="2022-06" db="EMBL/GenBank/DDBJ databases">
        <title>Isolation of gut microbiota from human fecal samples.</title>
        <authorList>
            <person name="Pamer E.G."/>
            <person name="Barat B."/>
            <person name="Waligurski E."/>
            <person name="Medina S."/>
            <person name="Paddock L."/>
            <person name="Mostad J."/>
        </authorList>
    </citation>
    <scope>NUCLEOTIDE SEQUENCE [LARGE SCALE GENOMIC DNA]</scope>
    <source>
        <strain evidence="5 6">DFI.1.1</strain>
    </source>
</reference>
<organism evidence="5 6">
    <name type="scientific">Megasphaera massiliensis</name>
    <dbReference type="NCBI Taxonomy" id="1232428"/>
    <lineage>
        <taxon>Bacteria</taxon>
        <taxon>Bacillati</taxon>
        <taxon>Bacillota</taxon>
        <taxon>Negativicutes</taxon>
        <taxon>Veillonellales</taxon>
        <taxon>Veillonellaceae</taxon>
        <taxon>Megasphaera</taxon>
    </lineage>
</organism>
<comment type="cofactor">
    <cofactor evidence="3">
        <name>Mg(2+)</name>
        <dbReference type="ChEBI" id="CHEBI:18420"/>
    </cofactor>
    <text evidence="3">Binds 2 magnesium ions per subunit.</text>
</comment>
<dbReference type="PANTHER" id="PTHR11076:SF33">
    <property type="entry name" value="DNA POLYMERASE KAPPA"/>
    <property type="match status" value="1"/>
</dbReference>
<keyword evidence="3" id="KW-0238">DNA-binding</keyword>
<keyword evidence="2 3" id="KW-0515">Mutator protein</keyword>
<dbReference type="InterPro" id="IPR022880">
    <property type="entry name" value="DNApol_IV"/>
</dbReference>
<evidence type="ECO:0000313" key="5">
    <source>
        <dbReference type="EMBL" id="MCQ5342087.1"/>
    </source>
</evidence>
<keyword evidence="3" id="KW-0234">DNA repair</keyword>
<feature type="binding site" evidence="3">
    <location>
        <position position="104"/>
    </location>
    <ligand>
        <name>Mg(2+)</name>
        <dbReference type="ChEBI" id="CHEBI:18420"/>
    </ligand>
</feature>
<dbReference type="Gene3D" id="3.40.1170.60">
    <property type="match status" value="1"/>
</dbReference>
<feature type="active site" evidence="3">
    <location>
        <position position="105"/>
    </location>
</feature>
<proteinExistence type="inferred from homology"/>
<dbReference type="Proteomes" id="UP001206692">
    <property type="component" value="Unassembled WGS sequence"/>
</dbReference>
<dbReference type="GO" id="GO:0003887">
    <property type="term" value="F:DNA-directed DNA polymerase activity"/>
    <property type="evidence" value="ECO:0007669"/>
    <property type="project" value="UniProtKB-EC"/>
</dbReference>
<dbReference type="EMBL" id="JANGEW010000004">
    <property type="protein sequence ID" value="MCQ5342087.1"/>
    <property type="molecule type" value="Genomic_DNA"/>
</dbReference>
<evidence type="ECO:0000256" key="2">
    <source>
        <dbReference type="ARBA" id="ARBA00022457"/>
    </source>
</evidence>
<evidence type="ECO:0000256" key="3">
    <source>
        <dbReference type="HAMAP-Rule" id="MF_01113"/>
    </source>
</evidence>
<dbReference type="PROSITE" id="PS50173">
    <property type="entry name" value="UMUC"/>
    <property type="match status" value="1"/>
</dbReference>
<dbReference type="Gene3D" id="3.30.70.270">
    <property type="match status" value="1"/>
</dbReference>
<dbReference type="RefSeq" id="WP_062411200.1">
    <property type="nucleotide sequence ID" value="NZ_JAJCIO010000009.1"/>
</dbReference>
<comment type="function">
    <text evidence="3">Poorly processive, error-prone DNA polymerase involved in untargeted mutagenesis. Copies undamaged DNA at stalled replication forks, which arise in vivo from mismatched or misaligned primer ends. These misaligned primers can be extended by PolIV. Exhibits no 3'-5' exonuclease (proofreading) activity. May be involved in translesional synthesis, in conjunction with the beta clamp from PolIII.</text>
</comment>
<evidence type="ECO:0000313" key="6">
    <source>
        <dbReference type="Proteomes" id="UP001206692"/>
    </source>
</evidence>
<dbReference type="InterPro" id="IPR024728">
    <property type="entry name" value="PolY_HhH_motif"/>
</dbReference>
<dbReference type="InterPro" id="IPR017961">
    <property type="entry name" value="DNA_pol_Y-fam_little_finger"/>
</dbReference>
<dbReference type="CDD" id="cd03586">
    <property type="entry name" value="PolY_Pol_IV_kappa"/>
    <property type="match status" value="1"/>
</dbReference>
<dbReference type="Gene3D" id="3.30.1490.100">
    <property type="entry name" value="DNA polymerase, Y-family, little finger domain"/>
    <property type="match status" value="1"/>
</dbReference>
<keyword evidence="3 5" id="KW-0548">Nucleotidyltransferase</keyword>
<evidence type="ECO:0000256" key="1">
    <source>
        <dbReference type="ARBA" id="ARBA00010945"/>
    </source>
</evidence>
<keyword evidence="3" id="KW-0460">Magnesium</keyword>
<keyword evidence="3" id="KW-0239">DNA-directed DNA polymerase</keyword>
<dbReference type="InterPro" id="IPR001126">
    <property type="entry name" value="UmuC"/>
</dbReference>
<dbReference type="SUPFAM" id="SSF56672">
    <property type="entry name" value="DNA/RNA polymerases"/>
    <property type="match status" value="1"/>
</dbReference>
<dbReference type="EC" id="2.7.7.7" evidence="3"/>
<feature type="domain" description="UmuC" evidence="4">
    <location>
        <begin position="6"/>
        <end position="186"/>
    </location>
</feature>
<gene>
    <name evidence="3 5" type="primary">dinB</name>
    <name evidence="5" type="ORF">NE675_03405</name>
</gene>
<feature type="binding site" evidence="3">
    <location>
        <position position="10"/>
    </location>
    <ligand>
        <name>Mg(2+)</name>
        <dbReference type="ChEBI" id="CHEBI:18420"/>
    </ligand>
</feature>
<keyword evidence="3 5" id="KW-0808">Transferase</keyword>
<keyword evidence="3" id="KW-0479">Metal-binding</keyword>
<dbReference type="Gene3D" id="1.10.150.20">
    <property type="entry name" value="5' to 3' exonuclease, C-terminal subdomain"/>
    <property type="match status" value="1"/>
</dbReference>
<name>A0ABT1SQD9_9FIRM</name>
<dbReference type="Pfam" id="PF11799">
    <property type="entry name" value="IMS_C"/>
    <property type="match status" value="1"/>
</dbReference>
<dbReference type="InterPro" id="IPR036775">
    <property type="entry name" value="DNA_pol_Y-fam_lit_finger_sf"/>
</dbReference>
<keyword evidence="6" id="KW-1185">Reference proteome</keyword>
<evidence type="ECO:0000259" key="4">
    <source>
        <dbReference type="PROSITE" id="PS50173"/>
    </source>
</evidence>
<comment type="similarity">
    <text evidence="1 3">Belongs to the DNA polymerase type-Y family.</text>
</comment>
<dbReference type="NCBIfam" id="NF002677">
    <property type="entry name" value="PRK02406.1"/>
    <property type="match status" value="1"/>
</dbReference>
<dbReference type="InterPro" id="IPR050116">
    <property type="entry name" value="DNA_polymerase-Y"/>
</dbReference>